<reference evidence="8" key="1">
    <citation type="submission" date="2021-02" db="EMBL/GenBank/DDBJ databases">
        <authorList>
            <person name="Nowell W R."/>
        </authorList>
    </citation>
    <scope>NUCLEOTIDE SEQUENCE</scope>
    <source>
        <strain evidence="8">Ploen Becks lab</strain>
    </source>
</reference>
<evidence type="ECO:0000256" key="5">
    <source>
        <dbReference type="ARBA" id="ARBA00023242"/>
    </source>
</evidence>
<dbReference type="InterPro" id="IPR001214">
    <property type="entry name" value="SET_dom"/>
</dbReference>
<evidence type="ECO:0000256" key="2">
    <source>
        <dbReference type="ARBA" id="ARBA00022603"/>
    </source>
</evidence>
<gene>
    <name evidence="8" type="ORF">OXX778_LOCUS15530</name>
</gene>
<dbReference type="GO" id="GO:0005634">
    <property type="term" value="C:nucleus"/>
    <property type="evidence" value="ECO:0007669"/>
    <property type="project" value="UniProtKB-SubCell"/>
</dbReference>
<evidence type="ECO:0000259" key="7">
    <source>
        <dbReference type="PROSITE" id="PS50280"/>
    </source>
</evidence>
<sequence length="477" mass="55708">MSSLTGRQDIVEDLDEDLSNDLGELEAKRPKIEEVKEEINDDKKLACFLKWCQNNKVFIDYDKVKITSLTTSHNYGMVAIKDIKKDEILGRIPKSAILDPNTTQIRDLISNNSNYLKSKSNWSKLIVSIMHEANNPNSHWREYLECFPNYDLFDLPMFWETSQLKSLLENTCIPKNVMIDLENMKNEYQNMILPFLEKNKQYFDEKCFSFEYYKKIVGFIMAYSFRDPEEDPDDPNAVGPMMVPVADILNHIAKNNAQLRFKKEEFLIVSVKEIKKDEEVFNTYGEHSNSDLLHMYGFVEIFPHNIYDAVEIPTKCFFEAFRKEKIDPTEVATKKIETLLELELIDRSSSIIIGHDGILNEEECLHIFQIYSMPVGDFSEFLENNCELLCDEEWDSYSLLNENIHKIPIDWKDLIRDTCKLHTDNLNATLEKLKSTNPETDGDENMKRKNEQRLNLAQTLIDGQLKLIHNFITCLDK</sequence>
<dbReference type="InterPro" id="IPR050600">
    <property type="entry name" value="SETD3_SETD6_MTase"/>
</dbReference>
<evidence type="ECO:0000313" key="8">
    <source>
        <dbReference type="EMBL" id="CAF0983189.1"/>
    </source>
</evidence>
<dbReference type="PANTHER" id="PTHR13271">
    <property type="entry name" value="UNCHARACTERIZED PUTATIVE METHYLTRANSFERASE"/>
    <property type="match status" value="1"/>
</dbReference>
<name>A0A814FI58_9BILA</name>
<dbReference type="GO" id="GO:0016279">
    <property type="term" value="F:protein-lysine N-methyltransferase activity"/>
    <property type="evidence" value="ECO:0007669"/>
    <property type="project" value="UniProtKB-UniRule"/>
</dbReference>
<dbReference type="InterPro" id="IPR036464">
    <property type="entry name" value="Rubisco_LSMT_subst-bd_sf"/>
</dbReference>
<dbReference type="Pfam" id="PF00856">
    <property type="entry name" value="SET"/>
    <property type="match status" value="1"/>
</dbReference>
<comment type="function">
    <text evidence="6">Protein-lysine N-methyltransferase.</text>
</comment>
<keyword evidence="2 6" id="KW-0489">Methyltransferase</keyword>
<accession>A0A814FI58</accession>
<dbReference type="CDD" id="cd19178">
    <property type="entry name" value="SET_SETD6"/>
    <property type="match status" value="1"/>
</dbReference>
<evidence type="ECO:0000256" key="4">
    <source>
        <dbReference type="ARBA" id="ARBA00022691"/>
    </source>
</evidence>
<dbReference type="EC" id="2.1.1.-" evidence="6"/>
<keyword evidence="4 6" id="KW-0949">S-adenosyl-L-methionine</keyword>
<evidence type="ECO:0000256" key="6">
    <source>
        <dbReference type="PIRNR" id="PIRNR011771"/>
    </source>
</evidence>
<dbReference type="SUPFAM" id="SSF82199">
    <property type="entry name" value="SET domain"/>
    <property type="match status" value="1"/>
</dbReference>
<dbReference type="PIRSF" id="PIRSF011771">
    <property type="entry name" value="RMS1_SET"/>
    <property type="match status" value="1"/>
</dbReference>
<dbReference type="GO" id="GO:0032259">
    <property type="term" value="P:methylation"/>
    <property type="evidence" value="ECO:0007669"/>
    <property type="project" value="UniProtKB-KW"/>
</dbReference>
<proteinExistence type="inferred from homology"/>
<dbReference type="Proteomes" id="UP000663879">
    <property type="component" value="Unassembled WGS sequence"/>
</dbReference>
<keyword evidence="3 6" id="KW-0808">Transferase</keyword>
<keyword evidence="9" id="KW-1185">Reference proteome</keyword>
<evidence type="ECO:0000256" key="3">
    <source>
        <dbReference type="ARBA" id="ARBA00022679"/>
    </source>
</evidence>
<dbReference type="InterPro" id="IPR044430">
    <property type="entry name" value="SETD6_SET"/>
</dbReference>
<comment type="caution">
    <text evidence="8">The sequence shown here is derived from an EMBL/GenBank/DDBJ whole genome shotgun (WGS) entry which is preliminary data.</text>
</comment>
<dbReference type="Gene3D" id="3.90.1410.10">
    <property type="entry name" value="set domain protein methyltransferase, domain 1"/>
    <property type="match status" value="1"/>
</dbReference>
<dbReference type="Gene3D" id="3.90.1420.10">
    <property type="entry name" value="Rubisco LSMT, substrate-binding domain"/>
    <property type="match status" value="1"/>
</dbReference>
<dbReference type="InterPro" id="IPR011383">
    <property type="entry name" value="N-lys_methylase_SETD6"/>
</dbReference>
<dbReference type="PROSITE" id="PS50280">
    <property type="entry name" value="SET"/>
    <property type="match status" value="1"/>
</dbReference>
<organism evidence="8 9">
    <name type="scientific">Brachionus calyciflorus</name>
    <dbReference type="NCBI Taxonomy" id="104777"/>
    <lineage>
        <taxon>Eukaryota</taxon>
        <taxon>Metazoa</taxon>
        <taxon>Spiralia</taxon>
        <taxon>Gnathifera</taxon>
        <taxon>Rotifera</taxon>
        <taxon>Eurotatoria</taxon>
        <taxon>Monogononta</taxon>
        <taxon>Pseudotrocha</taxon>
        <taxon>Ploima</taxon>
        <taxon>Brachionidae</taxon>
        <taxon>Brachionus</taxon>
    </lineage>
</organism>
<dbReference type="OrthoDB" id="341421at2759"/>
<dbReference type="InterPro" id="IPR046341">
    <property type="entry name" value="SET_dom_sf"/>
</dbReference>
<evidence type="ECO:0000313" key="9">
    <source>
        <dbReference type="Proteomes" id="UP000663879"/>
    </source>
</evidence>
<comment type="subcellular location">
    <subcellularLocation>
        <location evidence="1 6">Nucleus</location>
    </subcellularLocation>
</comment>
<protein>
    <recommendedName>
        <fullName evidence="6">N-lysine methyltransferase</fullName>
        <ecNumber evidence="6">2.1.1.-</ecNumber>
    </recommendedName>
</protein>
<feature type="domain" description="SET" evidence="7">
    <location>
        <begin position="64"/>
        <end position="285"/>
    </location>
</feature>
<dbReference type="EMBL" id="CAJNOC010003450">
    <property type="protein sequence ID" value="CAF0983189.1"/>
    <property type="molecule type" value="Genomic_DNA"/>
</dbReference>
<dbReference type="FunFam" id="3.90.1410.10:FF:000018">
    <property type="entry name" value="N-lysine methyltransferase SETD6 isoform X2"/>
    <property type="match status" value="1"/>
</dbReference>
<dbReference type="AlphaFoldDB" id="A0A814FI58"/>
<evidence type="ECO:0000256" key="1">
    <source>
        <dbReference type="ARBA" id="ARBA00004123"/>
    </source>
</evidence>
<dbReference type="PANTHER" id="PTHR13271:SF34">
    <property type="entry name" value="N-LYSINE METHYLTRANSFERASE SETD6"/>
    <property type="match status" value="1"/>
</dbReference>
<comment type="similarity">
    <text evidence="6">Belongs to the class V-like SAM-binding methyltransferase superfamily. Histone-lysine methyltransferase family. SETD6 subfamily.</text>
</comment>
<keyword evidence="5 6" id="KW-0539">Nucleus</keyword>